<evidence type="ECO:0000313" key="3">
    <source>
        <dbReference type="EMBL" id="PBK67949.1"/>
    </source>
</evidence>
<reference evidence="4" key="1">
    <citation type="journal article" date="2017" name="Nat. Ecol. Evol.">
        <title>Genome expansion and lineage-specific genetic innovations in the forest pathogenic fungi Armillaria.</title>
        <authorList>
            <person name="Sipos G."/>
            <person name="Prasanna A.N."/>
            <person name="Walter M.C."/>
            <person name="O'Connor E."/>
            <person name="Balint B."/>
            <person name="Krizsan K."/>
            <person name="Kiss B."/>
            <person name="Hess J."/>
            <person name="Varga T."/>
            <person name="Slot J."/>
            <person name="Riley R."/>
            <person name="Boka B."/>
            <person name="Rigling D."/>
            <person name="Barry K."/>
            <person name="Lee J."/>
            <person name="Mihaltcheva S."/>
            <person name="LaButti K."/>
            <person name="Lipzen A."/>
            <person name="Waldron R."/>
            <person name="Moloney N.M."/>
            <person name="Sperisen C."/>
            <person name="Kredics L."/>
            <person name="Vagvoelgyi C."/>
            <person name="Patrignani A."/>
            <person name="Fitzpatrick D."/>
            <person name="Nagy I."/>
            <person name="Doyle S."/>
            <person name="Anderson J.B."/>
            <person name="Grigoriev I.V."/>
            <person name="Gueldener U."/>
            <person name="Muensterkoetter M."/>
            <person name="Nagy L.G."/>
        </authorList>
    </citation>
    <scope>NUCLEOTIDE SEQUENCE [LARGE SCALE GENOMIC DNA]</scope>
    <source>
        <strain evidence="4">28-4</strain>
    </source>
</reference>
<dbReference type="Proteomes" id="UP000218334">
    <property type="component" value="Unassembled WGS sequence"/>
</dbReference>
<name>A0A2H3BAN5_9AGAR</name>
<organism evidence="3 4">
    <name type="scientific">Armillaria solidipes</name>
    <dbReference type="NCBI Taxonomy" id="1076256"/>
    <lineage>
        <taxon>Eukaryota</taxon>
        <taxon>Fungi</taxon>
        <taxon>Dikarya</taxon>
        <taxon>Basidiomycota</taxon>
        <taxon>Agaricomycotina</taxon>
        <taxon>Agaricomycetes</taxon>
        <taxon>Agaricomycetidae</taxon>
        <taxon>Agaricales</taxon>
        <taxon>Marasmiineae</taxon>
        <taxon>Physalacriaceae</taxon>
        <taxon>Armillaria</taxon>
    </lineage>
</organism>
<keyword evidence="2" id="KW-0472">Membrane</keyword>
<proteinExistence type="predicted"/>
<evidence type="ECO:0000256" key="1">
    <source>
        <dbReference type="SAM" id="MobiDB-lite"/>
    </source>
</evidence>
<feature type="transmembrane region" description="Helical" evidence="2">
    <location>
        <begin position="56"/>
        <end position="78"/>
    </location>
</feature>
<keyword evidence="4" id="KW-1185">Reference proteome</keyword>
<dbReference type="AlphaFoldDB" id="A0A2H3BAN5"/>
<sequence>MWFCLYTASSLIFYNRFLGIVSSAGLVTPTESQTTRLPWRPKTKGQRLRRPTATSIGPAIGIVFVLGFGSTILEYLYLGDDISDGLLPWGVIGIDMSTTYKITLAATSTEHGGVIHNPSSIEAGSNMAGDFPSGAGSDNLTTSTSDRTGDLPSGDESGESTSSSDNSTISLLHGDLLCNCTCYTA</sequence>
<protein>
    <submittedName>
        <fullName evidence="3">Uncharacterized protein</fullName>
    </submittedName>
</protein>
<gene>
    <name evidence="3" type="ORF">ARMSODRAFT_976235</name>
</gene>
<dbReference type="EMBL" id="KZ293434">
    <property type="protein sequence ID" value="PBK67949.1"/>
    <property type="molecule type" value="Genomic_DNA"/>
</dbReference>
<evidence type="ECO:0000256" key="2">
    <source>
        <dbReference type="SAM" id="Phobius"/>
    </source>
</evidence>
<keyword evidence="2" id="KW-0812">Transmembrane</keyword>
<evidence type="ECO:0000313" key="4">
    <source>
        <dbReference type="Proteomes" id="UP000218334"/>
    </source>
</evidence>
<keyword evidence="2" id="KW-1133">Transmembrane helix</keyword>
<accession>A0A2H3BAN5</accession>
<feature type="region of interest" description="Disordered" evidence="1">
    <location>
        <begin position="115"/>
        <end position="166"/>
    </location>
</feature>
<feature type="compositionally biased region" description="Polar residues" evidence="1">
    <location>
        <begin position="136"/>
        <end position="146"/>
    </location>
</feature>